<feature type="region of interest" description="Disordered" evidence="1">
    <location>
        <begin position="109"/>
        <end position="129"/>
    </location>
</feature>
<feature type="region of interest" description="Disordered" evidence="1">
    <location>
        <begin position="20"/>
        <end position="61"/>
    </location>
</feature>
<evidence type="ECO:0000313" key="3">
    <source>
        <dbReference type="Proteomes" id="UP000187455"/>
    </source>
</evidence>
<keyword evidence="3" id="KW-1185">Reference proteome</keyword>
<evidence type="ECO:0000256" key="1">
    <source>
        <dbReference type="SAM" id="MobiDB-lite"/>
    </source>
</evidence>
<evidence type="ECO:0000313" key="2">
    <source>
        <dbReference type="EMBL" id="OLY84919.1"/>
    </source>
</evidence>
<comment type="caution">
    <text evidence="2">The sequence shown here is derived from an EMBL/GenBank/DDBJ whole genome shotgun (WGS) entry which is preliminary data.</text>
</comment>
<reference evidence="2 3" key="1">
    <citation type="journal article" date="2016" name="Mol. Biol. Evol.">
        <title>Genome-Wide Survey of Gut Fungi (Harpellales) Reveals the First Horizontally Transferred Ubiquitin Gene from a Mosquito Host.</title>
        <authorList>
            <person name="Wang Y."/>
            <person name="White M.M."/>
            <person name="Kvist S."/>
            <person name="Moncalvo J.M."/>
        </authorList>
    </citation>
    <scope>NUCLEOTIDE SEQUENCE [LARGE SCALE GENOMIC DNA]</scope>
    <source>
        <strain evidence="2 3">ALG-7-W6</strain>
    </source>
</reference>
<protein>
    <submittedName>
        <fullName evidence="2">Uncharacterized protein</fullName>
    </submittedName>
</protein>
<gene>
    <name evidence="2" type="ORF">AYI68_g907</name>
</gene>
<organism evidence="2 3">
    <name type="scientific">Smittium mucronatum</name>
    <dbReference type="NCBI Taxonomy" id="133383"/>
    <lineage>
        <taxon>Eukaryota</taxon>
        <taxon>Fungi</taxon>
        <taxon>Fungi incertae sedis</taxon>
        <taxon>Zoopagomycota</taxon>
        <taxon>Kickxellomycotina</taxon>
        <taxon>Harpellomycetes</taxon>
        <taxon>Harpellales</taxon>
        <taxon>Legeriomycetaceae</taxon>
        <taxon>Smittium</taxon>
    </lineage>
</organism>
<dbReference type="Proteomes" id="UP000187455">
    <property type="component" value="Unassembled WGS sequence"/>
</dbReference>
<sequence length="129" mass="13852">MIREQAKSKLVYNVNEKEYINPSPTIHAGGMDTPKGNSGTTSSVVESVDSEDTKTSEINKNSQADTLVVEIIKEGSPSSIGDLKNIGKTPIQGVINFSGDKNENHMEVDEPMVVSKPPIQDANPSPTNI</sequence>
<accession>A0A1R0H701</accession>
<proteinExistence type="predicted"/>
<dbReference type="EMBL" id="LSSL01000305">
    <property type="protein sequence ID" value="OLY84919.1"/>
    <property type="molecule type" value="Genomic_DNA"/>
</dbReference>
<dbReference type="AlphaFoldDB" id="A0A1R0H701"/>
<name>A0A1R0H701_9FUNG</name>